<keyword evidence="2" id="KW-0472">Membrane</keyword>
<evidence type="ECO:0000256" key="2">
    <source>
        <dbReference type="SAM" id="Phobius"/>
    </source>
</evidence>
<evidence type="ECO:0000313" key="3">
    <source>
        <dbReference type="EMBL" id="UJG40234.1"/>
    </source>
</evidence>
<keyword evidence="2" id="KW-0812">Transmembrane</keyword>
<gene>
    <name evidence="3" type="ORF">K9W45_10380</name>
</gene>
<feature type="region of interest" description="Disordered" evidence="1">
    <location>
        <begin position="28"/>
        <end position="58"/>
    </location>
</feature>
<proteinExistence type="predicted"/>
<dbReference type="Proteomes" id="UP001201020">
    <property type="component" value="Chromosome"/>
</dbReference>
<keyword evidence="2" id="KW-1133">Transmembrane helix</keyword>
<organism evidence="3">
    <name type="scientific">Candidatus Heimdallarchaeum aukensis</name>
    <dbReference type="NCBI Taxonomy" id="2876573"/>
    <lineage>
        <taxon>Archaea</taxon>
        <taxon>Promethearchaeati</taxon>
        <taxon>Candidatus Heimdallarchaeota</taxon>
        <taxon>Candidatus Heimdallarchaeia (ex Rinke et al. 2021) (nom. nud.)</taxon>
        <taxon>Candidatus Heimdallarchaeales</taxon>
        <taxon>Candidatus Heimdallarchaeaceae</taxon>
        <taxon>Candidatus Heimdallarchaeum</taxon>
    </lineage>
</organism>
<accession>A0A9Y1BL34</accession>
<sequence>MPRISRTGGGFSGARSFGGRSFSRIGSSSFGRSITRGGGSFHRSSGSLIRAGSTRRHTSSRHYHRAGWGIYPYYRRRHYRHGHYFSGFCFLPIFMFIAFIFIIIIVSTLATSYETSFIVPIIVFIFIFIIAGSIIRSVIRAANYESTGYQPYGGAAKTGVSSAPTSSSAYAQPYTSKTVKKTESFVYCDNCGAKQKSSYSFCANCGAPLG</sequence>
<reference evidence="3" key="1">
    <citation type="journal article" date="2022" name="Nat. Microbiol.">
        <title>Unique mobile elements and scalable gene flow at the prokaryote-eukaryote boundary revealed by circularized Asgard archaea genomes.</title>
        <authorList>
            <person name="Wu F."/>
            <person name="Speth D.R."/>
            <person name="Philosof A."/>
            <person name="Cremiere A."/>
            <person name="Narayanan A."/>
            <person name="Barco R.A."/>
            <person name="Connon S.A."/>
            <person name="Amend J.P."/>
            <person name="Antoshechkin I.A."/>
            <person name="Orphan V.J."/>
        </authorList>
    </citation>
    <scope>NUCLEOTIDE SEQUENCE</scope>
    <source>
        <strain evidence="3">PM71</strain>
    </source>
</reference>
<evidence type="ECO:0000256" key="1">
    <source>
        <dbReference type="SAM" id="MobiDB-lite"/>
    </source>
</evidence>
<feature type="compositionally biased region" description="Low complexity" evidence="1">
    <location>
        <begin position="28"/>
        <end position="47"/>
    </location>
</feature>
<feature type="transmembrane region" description="Helical" evidence="2">
    <location>
        <begin position="117"/>
        <end position="139"/>
    </location>
</feature>
<dbReference type="AlphaFoldDB" id="A0A9Y1BL34"/>
<dbReference type="EMBL" id="CP084166">
    <property type="protein sequence ID" value="UJG40234.1"/>
    <property type="molecule type" value="Genomic_DNA"/>
</dbReference>
<protein>
    <submittedName>
        <fullName evidence="3">Zinc ribbon domain-containing protein</fullName>
    </submittedName>
</protein>
<name>A0A9Y1BL34_9ARCH</name>
<feature type="transmembrane region" description="Helical" evidence="2">
    <location>
        <begin position="84"/>
        <end position="111"/>
    </location>
</feature>